<evidence type="ECO:0000313" key="6">
    <source>
        <dbReference type="Proteomes" id="UP000466388"/>
    </source>
</evidence>
<evidence type="ECO:0000256" key="1">
    <source>
        <dbReference type="ARBA" id="ARBA00001946"/>
    </source>
</evidence>
<dbReference type="EMBL" id="WNJO01000001">
    <property type="protein sequence ID" value="MTV81297.1"/>
    <property type="molecule type" value="Genomic_DNA"/>
</dbReference>
<dbReference type="GO" id="GO:0044281">
    <property type="term" value="P:small molecule metabolic process"/>
    <property type="evidence" value="ECO:0007669"/>
    <property type="project" value="UniProtKB-ARBA"/>
</dbReference>
<dbReference type="InterPro" id="IPR006549">
    <property type="entry name" value="HAD-SF_hydro_IIIA"/>
</dbReference>
<dbReference type="SUPFAM" id="SSF56784">
    <property type="entry name" value="HAD-like"/>
    <property type="match status" value="1"/>
</dbReference>
<dbReference type="GO" id="GO:0016791">
    <property type="term" value="F:phosphatase activity"/>
    <property type="evidence" value="ECO:0007669"/>
    <property type="project" value="TreeGrafter"/>
</dbReference>
<dbReference type="Gene3D" id="3.40.50.1000">
    <property type="entry name" value="HAD superfamily/HAD-like"/>
    <property type="match status" value="1"/>
</dbReference>
<dbReference type="PANTHER" id="PTHR46470">
    <property type="entry name" value="N-ACYLNEURAMINATE-9-PHOSPHATASE"/>
    <property type="match status" value="1"/>
</dbReference>
<evidence type="ECO:0000256" key="3">
    <source>
        <dbReference type="ARBA" id="ARBA00022801"/>
    </source>
</evidence>
<dbReference type="InterPro" id="IPR006439">
    <property type="entry name" value="HAD-SF_hydro_IA"/>
</dbReference>
<dbReference type="SFLD" id="SFLDS00003">
    <property type="entry name" value="Haloacid_Dehalogenase"/>
    <property type="match status" value="1"/>
</dbReference>
<reference evidence="5 6" key="1">
    <citation type="submission" date="2019-11" db="EMBL/GenBank/DDBJ databases">
        <title>Lactobacillus sp. nov. CRM56-3, isolated from fermented tea leaves.</title>
        <authorList>
            <person name="Phuengjayaem S."/>
            <person name="Tanasupawat S."/>
        </authorList>
    </citation>
    <scope>NUCLEOTIDE SEQUENCE [LARGE SCALE GENOMIC DNA]</scope>
    <source>
        <strain evidence="5 6">CRM56-3</strain>
    </source>
</reference>
<dbReference type="SFLD" id="SFLDG01129">
    <property type="entry name" value="C1.5:_HAD__Beta-PGM__Phosphata"/>
    <property type="match status" value="1"/>
</dbReference>
<dbReference type="InterPro" id="IPR023214">
    <property type="entry name" value="HAD_sf"/>
</dbReference>
<proteinExistence type="predicted"/>
<keyword evidence="4" id="KW-0460">Magnesium</keyword>
<dbReference type="Gene3D" id="1.20.120.710">
    <property type="entry name" value="Haloacid dehalogenase hydrolase-like domain"/>
    <property type="match status" value="1"/>
</dbReference>
<dbReference type="AlphaFoldDB" id="A0A7X3C1Z7"/>
<accession>A0A7X3C1Z7</accession>
<sequence length="250" mass="29231">MLHYLSQNCEEEPIMIKAIVFDLDDTLYDQQRPFRQALISVWNDPAAAGHVLTDLFEAFKHMNDRVAELETLTMTQVFDRLNAVLDNHDLPALSHSVWLSFWDRYQKEAAHISLFKEIREQMELLKEHYELGIITNGETHTQKQKVQRLDLNQWIKSPNTVISDEVGLRKPDPRIFTYFNRLLNLQANEVVYIGDNFERDMVGAKKAGWHAFWFNHRQLDLPKSEFIPDQTIESPAELAELLQAMSVTTY</sequence>
<keyword evidence="6" id="KW-1185">Reference proteome</keyword>
<dbReference type="Pfam" id="PF13419">
    <property type="entry name" value="HAD_2"/>
    <property type="match status" value="1"/>
</dbReference>
<dbReference type="InterPro" id="IPR036412">
    <property type="entry name" value="HAD-like_sf"/>
</dbReference>
<dbReference type="NCBIfam" id="TIGR01549">
    <property type="entry name" value="HAD-SF-IA-v1"/>
    <property type="match status" value="1"/>
</dbReference>
<keyword evidence="2" id="KW-0479">Metal-binding</keyword>
<dbReference type="InterPro" id="IPR041492">
    <property type="entry name" value="HAD_2"/>
</dbReference>
<evidence type="ECO:0000256" key="4">
    <source>
        <dbReference type="ARBA" id="ARBA00022842"/>
    </source>
</evidence>
<protein>
    <submittedName>
        <fullName evidence="5">HAD-IA family hydrolase</fullName>
    </submittedName>
</protein>
<organism evidence="5 6">
    <name type="scientific">Secundilactobacillus folii</name>
    <dbReference type="NCBI Taxonomy" id="2678357"/>
    <lineage>
        <taxon>Bacteria</taxon>
        <taxon>Bacillati</taxon>
        <taxon>Bacillota</taxon>
        <taxon>Bacilli</taxon>
        <taxon>Lactobacillales</taxon>
        <taxon>Lactobacillaceae</taxon>
        <taxon>Secundilactobacillus</taxon>
    </lineage>
</organism>
<comment type="caution">
    <text evidence="5">The sequence shown here is derived from an EMBL/GenBank/DDBJ whole genome shotgun (WGS) entry which is preliminary data.</text>
</comment>
<gene>
    <name evidence="5" type="ORF">GM612_01340</name>
</gene>
<dbReference type="GO" id="GO:0046872">
    <property type="term" value="F:metal ion binding"/>
    <property type="evidence" value="ECO:0007669"/>
    <property type="project" value="UniProtKB-KW"/>
</dbReference>
<dbReference type="NCBIfam" id="TIGR01662">
    <property type="entry name" value="HAD-SF-IIIA"/>
    <property type="match status" value="1"/>
</dbReference>
<dbReference type="Proteomes" id="UP000466388">
    <property type="component" value="Unassembled WGS sequence"/>
</dbReference>
<comment type="cofactor">
    <cofactor evidence="1">
        <name>Mg(2+)</name>
        <dbReference type="ChEBI" id="CHEBI:18420"/>
    </cofactor>
</comment>
<name>A0A7X3C1Z7_9LACO</name>
<evidence type="ECO:0000313" key="5">
    <source>
        <dbReference type="EMBL" id="MTV81297.1"/>
    </source>
</evidence>
<evidence type="ECO:0000256" key="2">
    <source>
        <dbReference type="ARBA" id="ARBA00022723"/>
    </source>
</evidence>
<keyword evidence="3 5" id="KW-0378">Hydrolase</keyword>
<dbReference type="InterPro" id="IPR051400">
    <property type="entry name" value="HAD-like_hydrolase"/>
</dbReference>
<dbReference type="PANTHER" id="PTHR46470:SF2">
    <property type="entry name" value="GLYCERALDEHYDE 3-PHOSPHATE PHOSPHATASE"/>
    <property type="match status" value="1"/>
</dbReference>